<protein>
    <submittedName>
        <fullName evidence="6">Cell growth regulator with RING finger domain protein 1</fullName>
    </submittedName>
</protein>
<accession>A0A0A9VTZ6</accession>
<reference evidence="7" key="3">
    <citation type="submission" date="2014-09" db="EMBL/GenBank/DDBJ databases">
        <authorList>
            <person name="Magalhaes I.L.F."/>
            <person name="Oliveira U."/>
            <person name="Santos F.R."/>
            <person name="Vidigal T.H.D.A."/>
            <person name="Brescovit A.D."/>
            <person name="Santos A.J."/>
        </authorList>
    </citation>
    <scope>NUCLEOTIDE SEQUENCE</scope>
</reference>
<dbReference type="AlphaFoldDB" id="A0A0A9VTZ6"/>
<dbReference type="GO" id="GO:0030308">
    <property type="term" value="P:negative regulation of cell growth"/>
    <property type="evidence" value="ECO:0007669"/>
    <property type="project" value="TreeGrafter"/>
</dbReference>
<keyword evidence="4" id="KW-0812">Transmembrane</keyword>
<evidence type="ECO:0000313" key="7">
    <source>
        <dbReference type="EMBL" id="JAG61971.1"/>
    </source>
</evidence>
<dbReference type="InterPro" id="IPR001841">
    <property type="entry name" value="Znf_RING"/>
</dbReference>
<gene>
    <name evidence="6" type="primary">Cgrrf1_0</name>
    <name evidence="6" type="ORF">CM83_98936</name>
</gene>
<keyword evidence="4" id="KW-1133">Transmembrane helix</keyword>
<evidence type="ECO:0000256" key="2">
    <source>
        <dbReference type="ARBA" id="ARBA00022833"/>
    </source>
</evidence>
<evidence type="ECO:0000313" key="6">
    <source>
        <dbReference type="EMBL" id="JAF98690.1"/>
    </source>
</evidence>
<dbReference type="InterPro" id="IPR013083">
    <property type="entry name" value="Znf_RING/FYVE/PHD"/>
</dbReference>
<dbReference type="PROSITE" id="PS50089">
    <property type="entry name" value="ZF_RING_2"/>
    <property type="match status" value="1"/>
</dbReference>
<keyword evidence="1 3" id="KW-0479">Metal-binding</keyword>
<evidence type="ECO:0000256" key="3">
    <source>
        <dbReference type="PROSITE-ProRule" id="PRU00175"/>
    </source>
</evidence>
<dbReference type="PANTHER" id="PTHR15379">
    <property type="entry name" value="CELL GROWTH REGULATOR WITH RING FINGER DOMAIN PROTEIN 1"/>
    <property type="match status" value="1"/>
</dbReference>
<dbReference type="Pfam" id="PF13920">
    <property type="entry name" value="zf-C3HC4_3"/>
    <property type="match status" value="1"/>
</dbReference>
<dbReference type="Gene3D" id="3.30.40.10">
    <property type="entry name" value="Zinc/RING finger domain, C3HC4 (zinc finger)"/>
    <property type="match status" value="1"/>
</dbReference>
<dbReference type="GO" id="GO:0008270">
    <property type="term" value="F:zinc ion binding"/>
    <property type="evidence" value="ECO:0007669"/>
    <property type="project" value="UniProtKB-KW"/>
</dbReference>
<dbReference type="EMBL" id="GBRD01003850">
    <property type="protein sequence ID" value="JAG61971.1"/>
    <property type="molecule type" value="Transcribed_RNA"/>
</dbReference>
<keyword evidence="2" id="KW-0862">Zinc</keyword>
<sequence length="344" mass="39499">MIVTLIRCYTGVSFLVLSFLFTSYMRDVVLAPISLQLIRLLMVAMLCVMVYFTSRHAMAFHRLGIRHNVKLMRRKSFVEVTMEQTTIPFSLQLDSDCSSSYDEVVVRICSRDRYRLLAFWGVSIDGLRIAIFQPWDAISEQILSSTFLTGQYYQKNSESVHSGVGGEHVKLEIPNKEDPLPDMKSDPRIFYPLVVVLARLDECWCDNDVNMHVSVIHIKDPYFHQPSKILFQYIKLADGRLLELKQLYFVSPDHAEGTDELLCSVCQNRPLRCALLPCRHTCVCSQCLSKLKNCPMCRSRIESYFCIHEDEAIIPSEDNDSSPSSHQQCTASELLTLDSLNYRQ</sequence>
<keyword evidence="4" id="KW-0472">Membrane</keyword>
<dbReference type="SUPFAM" id="SSF57850">
    <property type="entry name" value="RING/U-box"/>
    <property type="match status" value="1"/>
</dbReference>
<feature type="transmembrane region" description="Helical" evidence="4">
    <location>
        <begin position="7"/>
        <end position="25"/>
    </location>
</feature>
<reference evidence="6" key="2">
    <citation type="submission" date="2014-07" db="EMBL/GenBank/DDBJ databases">
        <authorList>
            <person name="Hull J."/>
        </authorList>
    </citation>
    <scope>NUCLEOTIDE SEQUENCE</scope>
</reference>
<proteinExistence type="predicted"/>
<reference evidence="6" key="1">
    <citation type="journal article" date="2014" name="PLoS ONE">
        <title>Transcriptome-Based Identification of ABC Transporters in the Western Tarnished Plant Bug Lygus hesperus.</title>
        <authorList>
            <person name="Hull J.J."/>
            <person name="Chaney K."/>
            <person name="Geib S.M."/>
            <person name="Fabrick J.A."/>
            <person name="Brent C.S."/>
            <person name="Walsh D."/>
            <person name="Lavine L.C."/>
        </authorList>
    </citation>
    <scope>NUCLEOTIDE SEQUENCE</scope>
</reference>
<name>A0A0A9VTZ6_LYGHE</name>
<evidence type="ECO:0000259" key="5">
    <source>
        <dbReference type="PROSITE" id="PS50089"/>
    </source>
</evidence>
<keyword evidence="1 3" id="KW-0863">Zinc-finger</keyword>
<evidence type="ECO:0000256" key="1">
    <source>
        <dbReference type="ARBA" id="ARBA00022771"/>
    </source>
</evidence>
<feature type="domain" description="RING-type" evidence="5">
    <location>
        <begin position="263"/>
        <end position="298"/>
    </location>
</feature>
<dbReference type="PANTHER" id="PTHR15379:SF2">
    <property type="entry name" value="CELL GROWTH REGULATOR WITH RING FINGER DOMAIN PROTEIN 1"/>
    <property type="match status" value="1"/>
</dbReference>
<dbReference type="EMBL" id="GBHO01044913">
    <property type="protein sequence ID" value="JAF98690.1"/>
    <property type="molecule type" value="Transcribed_RNA"/>
</dbReference>
<evidence type="ECO:0000256" key="4">
    <source>
        <dbReference type="SAM" id="Phobius"/>
    </source>
</evidence>
<organism evidence="6">
    <name type="scientific">Lygus hesperus</name>
    <name type="common">Western plant bug</name>
    <dbReference type="NCBI Taxonomy" id="30085"/>
    <lineage>
        <taxon>Eukaryota</taxon>
        <taxon>Metazoa</taxon>
        <taxon>Ecdysozoa</taxon>
        <taxon>Arthropoda</taxon>
        <taxon>Hexapoda</taxon>
        <taxon>Insecta</taxon>
        <taxon>Pterygota</taxon>
        <taxon>Neoptera</taxon>
        <taxon>Paraneoptera</taxon>
        <taxon>Hemiptera</taxon>
        <taxon>Heteroptera</taxon>
        <taxon>Panheteroptera</taxon>
        <taxon>Cimicomorpha</taxon>
        <taxon>Miridae</taxon>
        <taxon>Mirini</taxon>
        <taxon>Lygus</taxon>
    </lineage>
</organism>
<feature type="transmembrane region" description="Helical" evidence="4">
    <location>
        <begin position="31"/>
        <end position="52"/>
    </location>
</feature>
<dbReference type="InterPro" id="IPR042496">
    <property type="entry name" value="CGRF1"/>
</dbReference>